<keyword evidence="1" id="KW-0472">Membrane</keyword>
<evidence type="ECO:0000256" key="1">
    <source>
        <dbReference type="SAM" id="Phobius"/>
    </source>
</evidence>
<dbReference type="RefSeq" id="WP_188496153.1">
    <property type="nucleotide sequence ID" value="NZ_BMFV01000004.1"/>
</dbReference>
<protein>
    <submittedName>
        <fullName evidence="2">Uncharacterized protein</fullName>
    </submittedName>
</protein>
<feature type="transmembrane region" description="Helical" evidence="1">
    <location>
        <begin position="93"/>
        <end position="111"/>
    </location>
</feature>
<dbReference type="Proteomes" id="UP000656813">
    <property type="component" value="Unassembled WGS sequence"/>
</dbReference>
<accession>A0A8J2ZT71</accession>
<gene>
    <name evidence="2" type="ORF">GCM10007096_08520</name>
</gene>
<keyword evidence="3" id="KW-1185">Reference proteome</keyword>
<keyword evidence="1" id="KW-1133">Transmembrane helix</keyword>
<name>A0A8J2ZT71_9BACL</name>
<evidence type="ECO:0000313" key="2">
    <source>
        <dbReference type="EMBL" id="GGH77109.1"/>
    </source>
</evidence>
<sequence>MSHQNHWNARYPKIELRSFDSNYLRKTHPLMALWWNMAMPGAGHLMIGKIDKGFFLFIWEFLFNTQANINTAIVYSCTGRFELAKATLDTRWFFLYIGVYVFTFWDAYRLATEMNNFARLSQKDHIPLAHFKLSVIDINYLLKVNKWIPVLWSAVVPGLGHIYLRHYMVGGILFSCFVMTTYQSRLLDGIYFTVLGDFGQATHLLDMEWLLYMPSLYCFSIYDSHYRAIELNKMYEAEQAHFLKNTYTSSQLHLF</sequence>
<reference evidence="2" key="2">
    <citation type="submission" date="2020-09" db="EMBL/GenBank/DDBJ databases">
        <authorList>
            <person name="Sun Q."/>
            <person name="Zhou Y."/>
        </authorList>
    </citation>
    <scope>NUCLEOTIDE SEQUENCE</scope>
    <source>
        <strain evidence="2">CGMCC 1.12777</strain>
    </source>
</reference>
<keyword evidence="1" id="KW-0812">Transmembrane</keyword>
<dbReference type="AlphaFoldDB" id="A0A8J2ZT71"/>
<organism evidence="2 3">
    <name type="scientific">Pullulanibacillus pueri</name>
    <dbReference type="NCBI Taxonomy" id="1437324"/>
    <lineage>
        <taxon>Bacteria</taxon>
        <taxon>Bacillati</taxon>
        <taxon>Bacillota</taxon>
        <taxon>Bacilli</taxon>
        <taxon>Bacillales</taxon>
        <taxon>Sporolactobacillaceae</taxon>
        <taxon>Pullulanibacillus</taxon>
    </lineage>
</organism>
<evidence type="ECO:0000313" key="3">
    <source>
        <dbReference type="Proteomes" id="UP000656813"/>
    </source>
</evidence>
<comment type="caution">
    <text evidence="2">The sequence shown here is derived from an EMBL/GenBank/DDBJ whole genome shotgun (WGS) entry which is preliminary data.</text>
</comment>
<reference evidence="2" key="1">
    <citation type="journal article" date="2014" name="Int. J. Syst. Evol. Microbiol.">
        <title>Complete genome sequence of Corynebacterium casei LMG S-19264T (=DSM 44701T), isolated from a smear-ripened cheese.</title>
        <authorList>
            <consortium name="US DOE Joint Genome Institute (JGI-PGF)"/>
            <person name="Walter F."/>
            <person name="Albersmeier A."/>
            <person name="Kalinowski J."/>
            <person name="Ruckert C."/>
        </authorList>
    </citation>
    <scope>NUCLEOTIDE SEQUENCE</scope>
    <source>
        <strain evidence="2">CGMCC 1.12777</strain>
    </source>
</reference>
<dbReference type="EMBL" id="BMFV01000004">
    <property type="protein sequence ID" value="GGH77109.1"/>
    <property type="molecule type" value="Genomic_DNA"/>
</dbReference>
<proteinExistence type="predicted"/>